<feature type="chain" id="PRO_5002533469" evidence="2">
    <location>
        <begin position="26"/>
        <end position="155"/>
    </location>
</feature>
<feature type="signal peptide" evidence="2">
    <location>
        <begin position="1"/>
        <end position="25"/>
    </location>
</feature>
<keyword evidence="1" id="KW-1133">Transmembrane helix</keyword>
<evidence type="ECO:0000313" key="3">
    <source>
        <dbReference type="EMBL" id="KKQ97095.1"/>
    </source>
</evidence>
<gene>
    <name evidence="3" type="ORF">UT24_C0053G0002</name>
</gene>
<proteinExistence type="predicted"/>
<dbReference type="EMBL" id="LBWB01000053">
    <property type="protein sequence ID" value="KKQ97095.1"/>
    <property type="molecule type" value="Genomic_DNA"/>
</dbReference>
<dbReference type="AlphaFoldDB" id="A0A0G0M9V5"/>
<protein>
    <submittedName>
        <fullName evidence="3">Uncharacterized protein</fullName>
    </submittedName>
</protein>
<evidence type="ECO:0000256" key="2">
    <source>
        <dbReference type="SAM" id="SignalP"/>
    </source>
</evidence>
<accession>A0A0G0M9V5</accession>
<evidence type="ECO:0000313" key="4">
    <source>
        <dbReference type="Proteomes" id="UP000033881"/>
    </source>
</evidence>
<dbReference type="Proteomes" id="UP000033881">
    <property type="component" value="Unassembled WGS sequence"/>
</dbReference>
<feature type="transmembrane region" description="Helical" evidence="1">
    <location>
        <begin position="129"/>
        <end position="150"/>
    </location>
</feature>
<dbReference type="STRING" id="1618574.UT24_C0053G0002"/>
<keyword evidence="2" id="KW-0732">Signal</keyword>
<reference evidence="3 4" key="1">
    <citation type="journal article" date="2015" name="Nature">
        <title>rRNA introns, odd ribosomes, and small enigmatic genomes across a large radiation of phyla.</title>
        <authorList>
            <person name="Brown C.T."/>
            <person name="Hug L.A."/>
            <person name="Thomas B.C."/>
            <person name="Sharon I."/>
            <person name="Castelle C.J."/>
            <person name="Singh A."/>
            <person name="Wilkins M.J."/>
            <person name="Williams K.H."/>
            <person name="Banfield J.F."/>
        </authorList>
    </citation>
    <scope>NUCLEOTIDE SEQUENCE [LARGE SCALE GENOMIC DNA]</scope>
</reference>
<sequence>MFRIKKVSSLVVSIVFFLSSTSSFAETTTSTTGNFSILKNGEVAPFMGVLFDPMATAIILTEGEHLEEQFRLKLEFELNKESTRNKLIVENLKIDLKTTEQTTKIIVGEKEKELEKLRKMALQSSDYTWFYVGSGFLGGVLVTILGAWAMGQASK</sequence>
<comment type="caution">
    <text evidence="3">The sequence shown here is derived from an EMBL/GenBank/DDBJ whole genome shotgun (WGS) entry which is preliminary data.</text>
</comment>
<organism evidence="3 4">
    <name type="scientific">Candidatus Woesebacteria bacterium GW2011_GWB1_39_12</name>
    <dbReference type="NCBI Taxonomy" id="1618574"/>
    <lineage>
        <taxon>Bacteria</taxon>
        <taxon>Candidatus Woeseibacteriota</taxon>
    </lineage>
</organism>
<keyword evidence="1" id="KW-0472">Membrane</keyword>
<name>A0A0G0M9V5_9BACT</name>
<keyword evidence="1" id="KW-0812">Transmembrane</keyword>
<evidence type="ECO:0000256" key="1">
    <source>
        <dbReference type="SAM" id="Phobius"/>
    </source>
</evidence>